<gene>
    <name evidence="1" type="ORF">QBC32DRAFT_316343</name>
</gene>
<dbReference type="AlphaFoldDB" id="A0AAN6NTJ2"/>
<proteinExistence type="predicted"/>
<name>A0AAN6NTJ2_9PEZI</name>
<dbReference type="EMBL" id="MU859196">
    <property type="protein sequence ID" value="KAK3949928.1"/>
    <property type="molecule type" value="Genomic_DNA"/>
</dbReference>
<protein>
    <submittedName>
        <fullName evidence="1">Uncharacterized protein</fullName>
    </submittedName>
</protein>
<evidence type="ECO:0000313" key="2">
    <source>
        <dbReference type="Proteomes" id="UP001303222"/>
    </source>
</evidence>
<reference evidence="1" key="2">
    <citation type="submission" date="2023-06" db="EMBL/GenBank/DDBJ databases">
        <authorList>
            <consortium name="Lawrence Berkeley National Laboratory"/>
            <person name="Mondo S.J."/>
            <person name="Hensen N."/>
            <person name="Bonometti L."/>
            <person name="Westerberg I."/>
            <person name="Brannstrom I.O."/>
            <person name="Guillou S."/>
            <person name="Cros-Aarteil S."/>
            <person name="Calhoun S."/>
            <person name="Haridas S."/>
            <person name="Kuo A."/>
            <person name="Pangilinan J."/>
            <person name="Riley R."/>
            <person name="Labutti K."/>
            <person name="Andreopoulos B."/>
            <person name="Lipzen A."/>
            <person name="Chen C."/>
            <person name="Yanf M."/>
            <person name="Daum C."/>
            <person name="Ng V."/>
            <person name="Clum A."/>
            <person name="Steindorff A."/>
            <person name="Ohm R."/>
            <person name="Martin F."/>
            <person name="Silar P."/>
            <person name="Natvig D."/>
            <person name="Lalanne C."/>
            <person name="Gautier V."/>
            <person name="Ament-Velasquez S.L."/>
            <person name="Kruys A."/>
            <person name="Hutchinson M.I."/>
            <person name="Powell A.J."/>
            <person name="Barry K."/>
            <person name="Miller A.N."/>
            <person name="Grigoriev I.V."/>
            <person name="Debuchy R."/>
            <person name="Gladieux P."/>
            <person name="Thoren M.H."/>
            <person name="Johannesson H."/>
        </authorList>
    </citation>
    <scope>NUCLEOTIDE SEQUENCE</scope>
    <source>
        <strain evidence="1">CBS 626.80</strain>
    </source>
</reference>
<dbReference type="Proteomes" id="UP001303222">
    <property type="component" value="Unassembled WGS sequence"/>
</dbReference>
<keyword evidence="2" id="KW-1185">Reference proteome</keyword>
<comment type="caution">
    <text evidence="1">The sequence shown here is derived from an EMBL/GenBank/DDBJ whole genome shotgun (WGS) entry which is preliminary data.</text>
</comment>
<sequence length="75" mass="8938">MARTIVIRTLVVPAQYLDMLLPRWSSTFFDLFFKWRKLVIFDFEVWLCTSNESRDNLFDDGLSVRVKEVDFLMVG</sequence>
<accession>A0AAN6NTJ2</accession>
<reference evidence="1" key="1">
    <citation type="journal article" date="2023" name="Mol. Phylogenet. Evol.">
        <title>Genome-scale phylogeny and comparative genomics of the fungal order Sordariales.</title>
        <authorList>
            <person name="Hensen N."/>
            <person name="Bonometti L."/>
            <person name="Westerberg I."/>
            <person name="Brannstrom I.O."/>
            <person name="Guillou S."/>
            <person name="Cros-Aarteil S."/>
            <person name="Calhoun S."/>
            <person name="Haridas S."/>
            <person name="Kuo A."/>
            <person name="Mondo S."/>
            <person name="Pangilinan J."/>
            <person name="Riley R."/>
            <person name="LaButti K."/>
            <person name="Andreopoulos B."/>
            <person name="Lipzen A."/>
            <person name="Chen C."/>
            <person name="Yan M."/>
            <person name="Daum C."/>
            <person name="Ng V."/>
            <person name="Clum A."/>
            <person name="Steindorff A."/>
            <person name="Ohm R.A."/>
            <person name="Martin F."/>
            <person name="Silar P."/>
            <person name="Natvig D.O."/>
            <person name="Lalanne C."/>
            <person name="Gautier V."/>
            <person name="Ament-Velasquez S.L."/>
            <person name="Kruys A."/>
            <person name="Hutchinson M.I."/>
            <person name="Powell A.J."/>
            <person name="Barry K."/>
            <person name="Miller A.N."/>
            <person name="Grigoriev I.V."/>
            <person name="Debuchy R."/>
            <person name="Gladieux P."/>
            <person name="Hiltunen Thoren M."/>
            <person name="Johannesson H."/>
        </authorList>
    </citation>
    <scope>NUCLEOTIDE SEQUENCE</scope>
    <source>
        <strain evidence="1">CBS 626.80</strain>
    </source>
</reference>
<evidence type="ECO:0000313" key="1">
    <source>
        <dbReference type="EMBL" id="KAK3949928.1"/>
    </source>
</evidence>
<organism evidence="1 2">
    <name type="scientific">Pseudoneurospora amorphoporcata</name>
    <dbReference type="NCBI Taxonomy" id="241081"/>
    <lineage>
        <taxon>Eukaryota</taxon>
        <taxon>Fungi</taxon>
        <taxon>Dikarya</taxon>
        <taxon>Ascomycota</taxon>
        <taxon>Pezizomycotina</taxon>
        <taxon>Sordariomycetes</taxon>
        <taxon>Sordariomycetidae</taxon>
        <taxon>Sordariales</taxon>
        <taxon>Sordariaceae</taxon>
        <taxon>Pseudoneurospora</taxon>
    </lineage>
</organism>